<evidence type="ECO:0000256" key="1">
    <source>
        <dbReference type="ARBA" id="ARBA00004496"/>
    </source>
</evidence>
<feature type="domain" description="Hyaluronan/mRNA-binding protein" evidence="4">
    <location>
        <begin position="106"/>
        <end position="203"/>
    </location>
</feature>
<dbReference type="OMA" id="KKWAGAK"/>
<dbReference type="Proteomes" id="UP000018144">
    <property type="component" value="Unassembled WGS sequence"/>
</dbReference>
<feature type="compositionally biased region" description="Basic and acidic residues" evidence="3">
    <location>
        <begin position="107"/>
        <end position="124"/>
    </location>
</feature>
<evidence type="ECO:0000256" key="2">
    <source>
        <dbReference type="ARBA" id="ARBA00022490"/>
    </source>
</evidence>
<dbReference type="InterPro" id="IPR039764">
    <property type="entry name" value="HABP4/SERBP1-like"/>
</dbReference>
<dbReference type="eggNOG" id="ENOG502S4DF">
    <property type="taxonomic scope" value="Eukaryota"/>
</dbReference>
<dbReference type="PANTHER" id="PTHR12299">
    <property type="entry name" value="HYALURONIC ACID-BINDING PROTEIN 4"/>
    <property type="match status" value="1"/>
</dbReference>
<accession>U4KVN6</accession>
<sequence>MSGVASKNPFDLLGNDLPEDDFPTKAPREVVKKDTSSKKRDEKPAAATPAPAARGNGRGGKPRYTGNDAAFRDREAGAERNRNKPTEEGSAPRGGAGRGGPRRQGGRTRDDRRDHTGKDEHEKQVNLSWGNTPEIALKAELEGQEAATKEAAAEGAEAAAEGEEAATPVEEEDKTKTYDQYLAELAAKKAALGTLEIRRPEGTSDKKWANAKAIDHDAEEVFFAGESKDKTRTRERKQKQILEIEPKFVDPNATRGGQRGGRDGQRGGRDGQRGGQRGGAPRGGARGGRAPAAAAARVNLADSSAFPKLGA</sequence>
<feature type="region of interest" description="Disordered" evidence="3">
    <location>
        <begin position="225"/>
        <end position="311"/>
    </location>
</feature>
<protein>
    <submittedName>
        <fullName evidence="5">Similar to Suppressor protein STM1 acc. no. P39015</fullName>
    </submittedName>
</protein>
<dbReference type="Gene3D" id="6.10.140.1040">
    <property type="match status" value="1"/>
</dbReference>
<proteinExistence type="predicted"/>
<reference evidence="5 6" key="1">
    <citation type="journal article" date="2013" name="PLoS Genet.">
        <title>The genome and development-dependent transcriptomes of Pyronema confluens: a window into fungal evolution.</title>
        <authorList>
            <person name="Traeger S."/>
            <person name="Altegoer F."/>
            <person name="Freitag M."/>
            <person name="Gabaldon T."/>
            <person name="Kempken F."/>
            <person name="Kumar A."/>
            <person name="Marcet-Houben M."/>
            <person name="Poggeler S."/>
            <person name="Stajich J.E."/>
            <person name="Nowrousian M."/>
        </authorList>
    </citation>
    <scope>NUCLEOTIDE SEQUENCE [LARGE SCALE GENOMIC DNA]</scope>
    <source>
        <strain evidence="6">CBS 100304</strain>
        <tissue evidence="5">Vegetative mycelium</tissue>
    </source>
</reference>
<evidence type="ECO:0000259" key="4">
    <source>
        <dbReference type="SMART" id="SM01233"/>
    </source>
</evidence>
<evidence type="ECO:0000313" key="5">
    <source>
        <dbReference type="EMBL" id="CCX05011.1"/>
    </source>
</evidence>
<dbReference type="InterPro" id="IPR019084">
    <property type="entry name" value="STM1-like_N"/>
</dbReference>
<dbReference type="EMBL" id="HF935229">
    <property type="protein sequence ID" value="CCX05011.1"/>
    <property type="molecule type" value="Genomic_DNA"/>
</dbReference>
<feature type="compositionally biased region" description="Basic and acidic residues" evidence="3">
    <location>
        <begin position="22"/>
        <end position="44"/>
    </location>
</feature>
<dbReference type="AlphaFoldDB" id="U4KVN6"/>
<dbReference type="Pfam" id="PF09598">
    <property type="entry name" value="Stm1_N"/>
    <property type="match status" value="1"/>
</dbReference>
<dbReference type="STRING" id="1076935.U4KVN6"/>
<evidence type="ECO:0000256" key="3">
    <source>
        <dbReference type="SAM" id="MobiDB-lite"/>
    </source>
</evidence>
<dbReference type="GO" id="GO:0005634">
    <property type="term" value="C:nucleus"/>
    <property type="evidence" value="ECO:0007669"/>
    <property type="project" value="TreeGrafter"/>
</dbReference>
<keyword evidence="2" id="KW-0963">Cytoplasm</keyword>
<feature type="compositionally biased region" description="Gly residues" evidence="3">
    <location>
        <begin position="273"/>
        <end position="287"/>
    </location>
</feature>
<keyword evidence="6" id="KW-1185">Reference proteome</keyword>
<feature type="region of interest" description="Disordered" evidence="3">
    <location>
        <begin position="1"/>
        <end position="175"/>
    </location>
</feature>
<dbReference type="InterPro" id="IPR006861">
    <property type="entry name" value="HABP4_PAIRBP1-bd"/>
</dbReference>
<dbReference type="OrthoDB" id="5426471at2759"/>
<dbReference type="GO" id="GO:0003723">
    <property type="term" value="F:RNA binding"/>
    <property type="evidence" value="ECO:0007669"/>
    <property type="project" value="InterPro"/>
</dbReference>
<name>U4KVN6_PYROM</name>
<evidence type="ECO:0000313" key="6">
    <source>
        <dbReference type="Proteomes" id="UP000018144"/>
    </source>
</evidence>
<feature type="compositionally biased region" description="Basic and acidic residues" evidence="3">
    <location>
        <begin position="70"/>
        <end position="87"/>
    </location>
</feature>
<feature type="compositionally biased region" description="Basic and acidic residues" evidence="3">
    <location>
        <begin position="137"/>
        <end position="152"/>
    </location>
</feature>
<gene>
    <name evidence="5" type="ORF">PCON_04500</name>
</gene>
<feature type="compositionally biased region" description="Low complexity" evidence="3">
    <location>
        <begin position="45"/>
        <end position="55"/>
    </location>
</feature>
<feature type="compositionally biased region" description="Basic and acidic residues" evidence="3">
    <location>
        <begin position="226"/>
        <end position="248"/>
    </location>
</feature>
<dbReference type="GO" id="GO:0005737">
    <property type="term" value="C:cytoplasm"/>
    <property type="evidence" value="ECO:0007669"/>
    <property type="project" value="UniProtKB-SubCell"/>
</dbReference>
<organism evidence="5 6">
    <name type="scientific">Pyronema omphalodes (strain CBS 100304)</name>
    <name type="common">Pyronema confluens</name>
    <dbReference type="NCBI Taxonomy" id="1076935"/>
    <lineage>
        <taxon>Eukaryota</taxon>
        <taxon>Fungi</taxon>
        <taxon>Dikarya</taxon>
        <taxon>Ascomycota</taxon>
        <taxon>Pezizomycotina</taxon>
        <taxon>Pezizomycetes</taxon>
        <taxon>Pezizales</taxon>
        <taxon>Pyronemataceae</taxon>
        <taxon>Pyronema</taxon>
    </lineage>
</organism>
<dbReference type="PANTHER" id="PTHR12299:SF17">
    <property type="entry name" value="AT19571P-RELATED"/>
    <property type="match status" value="1"/>
</dbReference>
<comment type="subcellular location">
    <subcellularLocation>
        <location evidence="1">Cytoplasm</location>
    </subcellularLocation>
</comment>
<feature type="compositionally biased region" description="Basic and acidic residues" evidence="3">
    <location>
        <begin position="260"/>
        <end position="272"/>
    </location>
</feature>
<feature type="compositionally biased region" description="Low complexity" evidence="3">
    <location>
        <begin position="288"/>
        <end position="297"/>
    </location>
</feature>
<feature type="compositionally biased region" description="Acidic residues" evidence="3">
    <location>
        <begin position="160"/>
        <end position="172"/>
    </location>
</feature>
<dbReference type="SMART" id="SM01233">
    <property type="entry name" value="HABP4_PAI-RBP1"/>
    <property type="match status" value="1"/>
</dbReference>